<feature type="compositionally biased region" description="Low complexity" evidence="1">
    <location>
        <begin position="119"/>
        <end position="133"/>
    </location>
</feature>
<keyword evidence="4" id="KW-1185">Reference proteome</keyword>
<feature type="domain" description="VQ" evidence="2">
    <location>
        <begin position="91"/>
        <end position="117"/>
    </location>
</feature>
<dbReference type="EMBL" id="JACEIK010004037">
    <property type="protein sequence ID" value="MCD9643956.1"/>
    <property type="molecule type" value="Genomic_DNA"/>
</dbReference>
<dbReference type="Pfam" id="PF05678">
    <property type="entry name" value="VQ"/>
    <property type="match status" value="1"/>
</dbReference>
<protein>
    <recommendedName>
        <fullName evidence="2">VQ domain-containing protein</fullName>
    </recommendedName>
</protein>
<dbReference type="PANTHER" id="PTHR33143">
    <property type="entry name" value="F16F4.1 PROTEIN-RELATED"/>
    <property type="match status" value="1"/>
</dbReference>
<dbReference type="InterPro" id="IPR039607">
    <property type="entry name" value="VQ_8/17/18/20/21/25"/>
</dbReference>
<gene>
    <name evidence="3" type="ORF">HAX54_031849</name>
</gene>
<evidence type="ECO:0000313" key="3">
    <source>
        <dbReference type="EMBL" id="MCD9643956.1"/>
    </source>
</evidence>
<proteinExistence type="predicted"/>
<comment type="caution">
    <text evidence="3">The sequence shown here is derived from an EMBL/GenBank/DDBJ whole genome shotgun (WGS) entry which is preliminary data.</text>
</comment>
<feature type="compositionally biased region" description="Low complexity" evidence="1">
    <location>
        <begin position="70"/>
        <end position="79"/>
    </location>
</feature>
<feature type="region of interest" description="Disordered" evidence="1">
    <location>
        <begin position="28"/>
        <end position="85"/>
    </location>
</feature>
<evidence type="ECO:0000259" key="2">
    <source>
        <dbReference type="Pfam" id="PF05678"/>
    </source>
</evidence>
<dbReference type="InterPro" id="IPR008889">
    <property type="entry name" value="VQ"/>
</dbReference>
<evidence type="ECO:0000313" key="4">
    <source>
        <dbReference type="Proteomes" id="UP000823775"/>
    </source>
</evidence>
<reference evidence="3 4" key="1">
    <citation type="journal article" date="2021" name="BMC Genomics">
        <title>Datura genome reveals duplications of psychoactive alkaloid biosynthetic genes and high mutation rate following tissue culture.</title>
        <authorList>
            <person name="Rajewski A."/>
            <person name="Carter-House D."/>
            <person name="Stajich J."/>
            <person name="Litt A."/>
        </authorList>
    </citation>
    <scope>NUCLEOTIDE SEQUENCE [LARGE SCALE GENOMIC DNA]</scope>
    <source>
        <strain evidence="3">AR-01</strain>
    </source>
</reference>
<name>A0ABS8VB50_DATST</name>
<organism evidence="3 4">
    <name type="scientific">Datura stramonium</name>
    <name type="common">Jimsonweed</name>
    <name type="synonym">Common thornapple</name>
    <dbReference type="NCBI Taxonomy" id="4076"/>
    <lineage>
        <taxon>Eukaryota</taxon>
        <taxon>Viridiplantae</taxon>
        <taxon>Streptophyta</taxon>
        <taxon>Embryophyta</taxon>
        <taxon>Tracheophyta</taxon>
        <taxon>Spermatophyta</taxon>
        <taxon>Magnoliopsida</taxon>
        <taxon>eudicotyledons</taxon>
        <taxon>Gunneridae</taxon>
        <taxon>Pentapetalae</taxon>
        <taxon>asterids</taxon>
        <taxon>lamiids</taxon>
        <taxon>Solanales</taxon>
        <taxon>Solanaceae</taxon>
        <taxon>Solanoideae</taxon>
        <taxon>Datureae</taxon>
        <taxon>Datura</taxon>
    </lineage>
</organism>
<feature type="region of interest" description="Disordered" evidence="1">
    <location>
        <begin position="114"/>
        <end position="133"/>
    </location>
</feature>
<evidence type="ECO:0000256" key="1">
    <source>
        <dbReference type="SAM" id="MobiDB-lite"/>
    </source>
</evidence>
<dbReference type="PANTHER" id="PTHR33143:SF6">
    <property type="entry name" value="OS08G0102900 PROTEIN"/>
    <property type="match status" value="1"/>
</dbReference>
<dbReference type="Proteomes" id="UP000823775">
    <property type="component" value="Unassembled WGS sequence"/>
</dbReference>
<accession>A0ABS8VB50</accession>
<feature type="compositionally biased region" description="Basic and acidic residues" evidence="1">
    <location>
        <begin position="32"/>
        <end position="47"/>
    </location>
</feature>
<sequence length="278" mass="30694">MPFPPFSPSPKFASSPYNSFLPTFDSLMFPMDQRENPAGKSPRRELQGPRPAPLKVRKDSHKIRKPPVAPSQLQHHQQPQAPPRPPVIIYTVSPKVIHANPSEFMTLVQRLTGPDHHSTCSTSATATSSSSSSSLSFFPFQENMNTGAISPAARFASIEKTRTPEGKKLQKICDMGNNMVHEGIEMGTEIERSGLFPGILSPNPSSLPPIPPNFFSPPSHDPNPLGFFYDLSPVLHSNKNYFEPTFLPSPSNNNFISPRLFLSPGTPYLDLFNNLFDG</sequence>